<dbReference type="EMBL" id="MHQO01000037">
    <property type="protein sequence ID" value="OHA06162.1"/>
    <property type="molecule type" value="Genomic_DNA"/>
</dbReference>
<dbReference type="Gene3D" id="1.10.287.1260">
    <property type="match status" value="1"/>
</dbReference>
<evidence type="ECO:0000313" key="2">
    <source>
        <dbReference type="EMBL" id="OHA06162.1"/>
    </source>
</evidence>
<proteinExistence type="predicted"/>
<evidence type="ECO:0008006" key="4">
    <source>
        <dbReference type="Google" id="ProtNLM"/>
    </source>
</evidence>
<reference evidence="2 3" key="1">
    <citation type="journal article" date="2016" name="Nat. Commun.">
        <title>Thousands of microbial genomes shed light on interconnected biogeochemical processes in an aquifer system.</title>
        <authorList>
            <person name="Anantharaman K."/>
            <person name="Brown C.T."/>
            <person name="Hug L.A."/>
            <person name="Sharon I."/>
            <person name="Castelle C.J."/>
            <person name="Probst A.J."/>
            <person name="Thomas B.C."/>
            <person name="Singh A."/>
            <person name="Wilkins M.J."/>
            <person name="Karaoz U."/>
            <person name="Brodie E.L."/>
            <person name="Williams K.H."/>
            <person name="Hubbard S.S."/>
            <person name="Banfield J.F."/>
        </authorList>
    </citation>
    <scope>NUCLEOTIDE SEQUENCE [LARGE SCALE GENOMIC DNA]</scope>
</reference>
<feature type="non-terminal residue" evidence="2">
    <location>
        <position position="1"/>
    </location>
</feature>
<name>A0A1G2L5V7_9BACT</name>
<evidence type="ECO:0000256" key="1">
    <source>
        <dbReference type="SAM" id="Phobius"/>
    </source>
</evidence>
<protein>
    <recommendedName>
        <fullName evidence="4">Small-conductance mechanosensitive ion channel</fullName>
    </recommendedName>
</protein>
<evidence type="ECO:0000313" key="3">
    <source>
        <dbReference type="Proteomes" id="UP000177982"/>
    </source>
</evidence>
<organism evidence="2 3">
    <name type="scientific">Candidatus Sungbacteria bacterium RIFCSPLOWO2_01_FULL_47_10</name>
    <dbReference type="NCBI Taxonomy" id="1802276"/>
    <lineage>
        <taxon>Bacteria</taxon>
        <taxon>Candidatus Sungiibacteriota</taxon>
    </lineage>
</organism>
<keyword evidence="1" id="KW-0812">Transmembrane</keyword>
<feature type="transmembrane region" description="Helical" evidence="1">
    <location>
        <begin position="125"/>
        <end position="143"/>
    </location>
</feature>
<keyword evidence="1" id="KW-0472">Membrane</keyword>
<accession>A0A1G2L5V7</accession>
<keyword evidence="1" id="KW-1133">Transmembrane helix</keyword>
<feature type="transmembrane region" description="Helical" evidence="1">
    <location>
        <begin position="45"/>
        <end position="68"/>
    </location>
</feature>
<dbReference type="Proteomes" id="UP000177982">
    <property type="component" value="Unassembled WGS sequence"/>
</dbReference>
<gene>
    <name evidence="2" type="ORF">A2934_02000</name>
</gene>
<feature type="transmembrane region" description="Helical" evidence="1">
    <location>
        <begin position="88"/>
        <end position="113"/>
    </location>
</feature>
<dbReference type="InterPro" id="IPR008910">
    <property type="entry name" value="MSC_TM_helix"/>
</dbReference>
<sequence length="190" mass="20109">GWVVAVAVGKLVEQVIRALKVDQLLARLEFEKALERAGVRLNSGAFIGGLVKWFLVVVFLLAAVNILGERFKPISDFLVAVLTYLPNVVVSAVIIVIAALVADTASAVVKGSVEAMGFRAHLTEVVVRWSIWTFAIVAALLQLGIATALLQTVVTGVVAMLALAFGLAFGLGGKEAAADIIDSVRDQMKK</sequence>
<comment type="caution">
    <text evidence="2">The sequence shown here is derived from an EMBL/GenBank/DDBJ whole genome shotgun (WGS) entry which is preliminary data.</text>
</comment>
<dbReference type="Pfam" id="PF05552">
    <property type="entry name" value="MS_channel_1st_1"/>
    <property type="match status" value="1"/>
</dbReference>
<dbReference type="AlphaFoldDB" id="A0A1G2L5V7"/>
<feature type="transmembrane region" description="Helical" evidence="1">
    <location>
        <begin position="149"/>
        <end position="171"/>
    </location>
</feature>